<organism evidence="2 3">
    <name type="scientific">Pantoea phytobeneficialis</name>
    <dbReference type="NCBI Taxonomy" id="2052056"/>
    <lineage>
        <taxon>Bacteria</taxon>
        <taxon>Pseudomonadati</taxon>
        <taxon>Pseudomonadota</taxon>
        <taxon>Gammaproteobacteria</taxon>
        <taxon>Enterobacterales</taxon>
        <taxon>Erwiniaceae</taxon>
        <taxon>Pantoea</taxon>
    </lineage>
</organism>
<keyword evidence="4" id="KW-1185">Reference proteome</keyword>
<evidence type="ECO:0000313" key="4">
    <source>
        <dbReference type="Proteomes" id="UP001171299"/>
    </source>
</evidence>
<gene>
    <name evidence="2" type="ORF">CTZ24_20620</name>
    <name evidence="1" type="ORF">Q3404_20985</name>
</gene>
<evidence type="ECO:0000313" key="1">
    <source>
        <dbReference type="EMBL" id="MDO6409053.1"/>
    </source>
</evidence>
<geneLocation type="plasmid" evidence="2">
    <name>pMSR2A</name>
</geneLocation>
<proteinExistence type="predicted"/>
<dbReference type="KEGG" id="ppho:CTZ24_20620"/>
<reference evidence="1" key="3">
    <citation type="submission" date="2023-07" db="EMBL/GenBank/DDBJ databases">
        <title>The extreme plant-growth-promoting properties of Pantoea phytobeneficialis PF55 revealed by functional and genomic analysis.</title>
        <authorList>
            <person name="Nascimento F.X."/>
            <person name="Marcio R.J."/>
        </authorList>
    </citation>
    <scope>NUCLEOTIDE SEQUENCE</scope>
    <source>
        <strain evidence="1">PF55</strain>
    </source>
</reference>
<accession>A0AAP9H9R4</accession>
<dbReference type="EMBL" id="CP024637">
    <property type="protein sequence ID" value="QGR08881.1"/>
    <property type="molecule type" value="Genomic_DNA"/>
</dbReference>
<dbReference type="AlphaFoldDB" id="A0AAP9H9R4"/>
<dbReference type="EMBL" id="JAUOOM010000024">
    <property type="protein sequence ID" value="MDO6409053.1"/>
    <property type="molecule type" value="Genomic_DNA"/>
</dbReference>
<dbReference type="Proteomes" id="UP000424872">
    <property type="component" value="Plasmid pMSR2A"/>
</dbReference>
<reference evidence="2" key="2">
    <citation type="journal article" date="2020" name="Environ. Microbiol.">
        <title>The extreme plant-growth-promoting properties of Pantoea phytobeneficialis MSR2 revealed by functional and genomic analysis.</title>
        <authorList>
            <person name="Nascimento F.X."/>
            <person name="Hernandez A.G."/>
            <person name="Glick B.R."/>
            <person name="Rossi M.J."/>
        </authorList>
    </citation>
    <scope>NUCLEOTIDE SEQUENCE</scope>
    <source>
        <strain evidence="2">MSR2</strain>
    </source>
</reference>
<dbReference type="Proteomes" id="UP001171299">
    <property type="component" value="Unassembled WGS sequence"/>
</dbReference>
<keyword evidence="2" id="KW-0614">Plasmid</keyword>
<geneLocation type="plasmid" evidence="3">
    <name>pmsr2a</name>
</geneLocation>
<dbReference type="RefSeq" id="WP_208726083.1">
    <property type="nucleotide sequence ID" value="NZ_CP024637.1"/>
</dbReference>
<sequence length="87" mass="9999">MDLAYSHDGKDEIIEPRHSDFIIISLNIIVFLKRFQPEIARVAAHINLSPSDNAFISQMIFNSLSTEKVDNFAERPARSARQMILRQ</sequence>
<name>A0AAP9H9R4_9GAMM</name>
<evidence type="ECO:0000313" key="2">
    <source>
        <dbReference type="EMBL" id="QGR08881.1"/>
    </source>
</evidence>
<evidence type="ECO:0000313" key="3">
    <source>
        <dbReference type="Proteomes" id="UP000424872"/>
    </source>
</evidence>
<protein>
    <submittedName>
        <fullName evidence="2">Uncharacterized protein</fullName>
    </submittedName>
</protein>
<reference evidence="3" key="1">
    <citation type="submission" date="2017-11" db="EMBL/GenBank/DDBJ databases">
        <title>Genome sequence of Pantoea sp. MSR2.</title>
        <authorList>
            <person name="Nascimento F.X."/>
        </authorList>
    </citation>
    <scope>NUCLEOTIDE SEQUENCE [LARGE SCALE GENOMIC DNA]</scope>
    <source>
        <strain evidence="3">MSR2</strain>
        <plasmid evidence="3">pmsr2a</plasmid>
    </source>
</reference>